<dbReference type="PANTHER" id="PTHR44115:SF4">
    <property type="entry name" value="OXIDOREDUCTASE"/>
    <property type="match status" value="1"/>
</dbReference>
<dbReference type="Pfam" id="PF00106">
    <property type="entry name" value="adh_short"/>
    <property type="match status" value="1"/>
</dbReference>
<name>A0AAN4ZKA7_9BILA</name>
<dbReference type="EMBL" id="BTRK01000003">
    <property type="protein sequence ID" value="GMR41454.1"/>
    <property type="molecule type" value="Genomic_DNA"/>
</dbReference>
<reference evidence="2" key="1">
    <citation type="submission" date="2022-10" db="EMBL/GenBank/DDBJ databases">
        <title>Genome assembly of Pristionchus species.</title>
        <authorList>
            <person name="Yoshida K."/>
            <person name="Sommer R.J."/>
        </authorList>
    </citation>
    <scope>NUCLEOTIDE SEQUENCE [LARGE SCALE GENOMIC DNA]</scope>
    <source>
        <strain evidence="2">RS5460</strain>
    </source>
</reference>
<sequence length="76" mass="7887">MSFFAGKVVIVTGSSNGIGRGTAVLFAKQGSKVTITGRNAASLEETKRLCKEAGAKEDEILEILGEITDTSPSLSV</sequence>
<proteinExistence type="predicted"/>
<dbReference type="PANTHER" id="PTHR44115">
    <property type="entry name" value="PROTEIN CBG09704"/>
    <property type="match status" value="1"/>
</dbReference>
<evidence type="ECO:0000313" key="1">
    <source>
        <dbReference type="EMBL" id="GMR41454.1"/>
    </source>
</evidence>
<dbReference type="AlphaFoldDB" id="A0AAN4ZKA7"/>
<dbReference type="InterPro" id="IPR036291">
    <property type="entry name" value="NAD(P)-bd_dom_sf"/>
</dbReference>
<gene>
    <name evidence="1" type="ORF">PMAYCL1PPCAC_11648</name>
</gene>
<dbReference type="Gene3D" id="3.40.50.720">
    <property type="entry name" value="NAD(P)-binding Rossmann-like Domain"/>
    <property type="match status" value="1"/>
</dbReference>
<dbReference type="Proteomes" id="UP001328107">
    <property type="component" value="Unassembled WGS sequence"/>
</dbReference>
<accession>A0AAN4ZKA7</accession>
<keyword evidence="2" id="KW-1185">Reference proteome</keyword>
<protein>
    <recommendedName>
        <fullName evidence="3">Dehydrogenase</fullName>
    </recommendedName>
</protein>
<organism evidence="1 2">
    <name type="scientific">Pristionchus mayeri</name>
    <dbReference type="NCBI Taxonomy" id="1317129"/>
    <lineage>
        <taxon>Eukaryota</taxon>
        <taxon>Metazoa</taxon>
        <taxon>Ecdysozoa</taxon>
        <taxon>Nematoda</taxon>
        <taxon>Chromadorea</taxon>
        <taxon>Rhabditida</taxon>
        <taxon>Rhabditina</taxon>
        <taxon>Diplogasteromorpha</taxon>
        <taxon>Diplogasteroidea</taxon>
        <taxon>Neodiplogasteridae</taxon>
        <taxon>Pristionchus</taxon>
    </lineage>
</organism>
<dbReference type="SUPFAM" id="SSF51735">
    <property type="entry name" value="NAD(P)-binding Rossmann-fold domains"/>
    <property type="match status" value="1"/>
</dbReference>
<evidence type="ECO:0008006" key="3">
    <source>
        <dbReference type="Google" id="ProtNLM"/>
    </source>
</evidence>
<comment type="caution">
    <text evidence="1">The sequence shown here is derived from an EMBL/GenBank/DDBJ whole genome shotgun (WGS) entry which is preliminary data.</text>
</comment>
<dbReference type="InterPro" id="IPR002347">
    <property type="entry name" value="SDR_fam"/>
</dbReference>
<evidence type="ECO:0000313" key="2">
    <source>
        <dbReference type="Proteomes" id="UP001328107"/>
    </source>
</evidence>